<gene>
    <name evidence="1" type="ORF">K491DRAFT_696432</name>
</gene>
<protein>
    <submittedName>
        <fullName evidence="1">Uncharacterized protein</fullName>
    </submittedName>
</protein>
<dbReference type="AlphaFoldDB" id="A0A6A6SXX7"/>
<dbReference type="Proteomes" id="UP000799324">
    <property type="component" value="Unassembled WGS sequence"/>
</dbReference>
<sequence length="129" mass="14045">MASATVIPGLMPSMIALLGPSVTELSLLSTRSPLLAVLLALASPGVNLTHLFRGPHLQESRVIGASTSATMREFYFWYNQRSRVFKLSLRAVESLVVGVMIANTITVSIDLDLCTVSGWRCGQMYMPLM</sequence>
<name>A0A6A6SXX7_9PLEO</name>
<organism evidence="1 2">
    <name type="scientific">Lophiostoma macrostomum CBS 122681</name>
    <dbReference type="NCBI Taxonomy" id="1314788"/>
    <lineage>
        <taxon>Eukaryota</taxon>
        <taxon>Fungi</taxon>
        <taxon>Dikarya</taxon>
        <taxon>Ascomycota</taxon>
        <taxon>Pezizomycotina</taxon>
        <taxon>Dothideomycetes</taxon>
        <taxon>Pleosporomycetidae</taxon>
        <taxon>Pleosporales</taxon>
        <taxon>Lophiostomataceae</taxon>
        <taxon>Lophiostoma</taxon>
    </lineage>
</organism>
<dbReference type="OrthoDB" id="3009728at2759"/>
<evidence type="ECO:0000313" key="2">
    <source>
        <dbReference type="Proteomes" id="UP000799324"/>
    </source>
</evidence>
<dbReference type="EMBL" id="MU004425">
    <property type="protein sequence ID" value="KAF2651443.1"/>
    <property type="molecule type" value="Genomic_DNA"/>
</dbReference>
<evidence type="ECO:0000313" key="1">
    <source>
        <dbReference type="EMBL" id="KAF2651443.1"/>
    </source>
</evidence>
<accession>A0A6A6SXX7</accession>
<reference evidence="1" key="1">
    <citation type="journal article" date="2020" name="Stud. Mycol.">
        <title>101 Dothideomycetes genomes: a test case for predicting lifestyles and emergence of pathogens.</title>
        <authorList>
            <person name="Haridas S."/>
            <person name="Albert R."/>
            <person name="Binder M."/>
            <person name="Bloem J."/>
            <person name="Labutti K."/>
            <person name="Salamov A."/>
            <person name="Andreopoulos B."/>
            <person name="Baker S."/>
            <person name="Barry K."/>
            <person name="Bills G."/>
            <person name="Bluhm B."/>
            <person name="Cannon C."/>
            <person name="Castanera R."/>
            <person name="Culley D."/>
            <person name="Daum C."/>
            <person name="Ezra D."/>
            <person name="Gonzalez J."/>
            <person name="Henrissat B."/>
            <person name="Kuo A."/>
            <person name="Liang C."/>
            <person name="Lipzen A."/>
            <person name="Lutzoni F."/>
            <person name="Magnuson J."/>
            <person name="Mondo S."/>
            <person name="Nolan M."/>
            <person name="Ohm R."/>
            <person name="Pangilinan J."/>
            <person name="Park H.-J."/>
            <person name="Ramirez L."/>
            <person name="Alfaro M."/>
            <person name="Sun H."/>
            <person name="Tritt A."/>
            <person name="Yoshinaga Y."/>
            <person name="Zwiers L.-H."/>
            <person name="Turgeon B."/>
            <person name="Goodwin S."/>
            <person name="Spatafora J."/>
            <person name="Crous P."/>
            <person name="Grigoriev I."/>
        </authorList>
    </citation>
    <scope>NUCLEOTIDE SEQUENCE</scope>
    <source>
        <strain evidence="1">CBS 122681</strain>
    </source>
</reference>
<proteinExistence type="predicted"/>
<keyword evidence="2" id="KW-1185">Reference proteome</keyword>